<dbReference type="PANTHER" id="PTHR47245:SF2">
    <property type="entry name" value="PEPTIDYL-PROLYL CIS-TRANS ISOMERASE HP_0175-RELATED"/>
    <property type="match status" value="1"/>
</dbReference>
<gene>
    <name evidence="2" type="ORF">S06H3_11438</name>
</gene>
<proteinExistence type="predicted"/>
<dbReference type="PROSITE" id="PS50198">
    <property type="entry name" value="PPIC_PPIASE_2"/>
    <property type="match status" value="1"/>
</dbReference>
<dbReference type="InterPro" id="IPR023058">
    <property type="entry name" value="PPIase_PpiC_CS"/>
</dbReference>
<dbReference type="Gene3D" id="3.10.50.40">
    <property type="match status" value="1"/>
</dbReference>
<dbReference type="Pfam" id="PF00639">
    <property type="entry name" value="Rotamase"/>
    <property type="match status" value="1"/>
</dbReference>
<name>X1L9K9_9ZZZZ</name>
<dbReference type="InterPro" id="IPR046357">
    <property type="entry name" value="PPIase_dom_sf"/>
</dbReference>
<dbReference type="InterPro" id="IPR027304">
    <property type="entry name" value="Trigger_fact/SurA_dom_sf"/>
</dbReference>
<protein>
    <recommendedName>
        <fullName evidence="1">PpiC domain-containing protein</fullName>
    </recommendedName>
</protein>
<evidence type="ECO:0000313" key="2">
    <source>
        <dbReference type="EMBL" id="GAI15987.1"/>
    </source>
</evidence>
<evidence type="ECO:0000259" key="1">
    <source>
        <dbReference type="PROSITE" id="PS50198"/>
    </source>
</evidence>
<dbReference type="PANTHER" id="PTHR47245">
    <property type="entry name" value="PEPTIDYLPROLYL ISOMERASE"/>
    <property type="match status" value="1"/>
</dbReference>
<feature type="non-terminal residue" evidence="2">
    <location>
        <position position="1"/>
    </location>
</feature>
<dbReference type="SUPFAM" id="SSF54534">
    <property type="entry name" value="FKBP-like"/>
    <property type="match status" value="1"/>
</dbReference>
<dbReference type="AlphaFoldDB" id="X1L9K9"/>
<organism evidence="2">
    <name type="scientific">marine sediment metagenome</name>
    <dbReference type="NCBI Taxonomy" id="412755"/>
    <lineage>
        <taxon>unclassified sequences</taxon>
        <taxon>metagenomes</taxon>
        <taxon>ecological metagenomes</taxon>
    </lineage>
</organism>
<dbReference type="InterPro" id="IPR050245">
    <property type="entry name" value="PrsA_foldase"/>
</dbReference>
<comment type="caution">
    <text evidence="2">The sequence shown here is derived from an EMBL/GenBank/DDBJ whole genome shotgun (WGS) entry which is preliminary data.</text>
</comment>
<accession>X1L9K9</accession>
<dbReference type="EMBL" id="BARV01005541">
    <property type="protein sequence ID" value="GAI15987.1"/>
    <property type="molecule type" value="Genomic_DNA"/>
</dbReference>
<dbReference type="SUPFAM" id="SSF109998">
    <property type="entry name" value="Triger factor/SurA peptide-binding domain-like"/>
    <property type="match status" value="1"/>
</dbReference>
<sequence>EMLGELTNEQLIKIEAPRYVAEVSPEDIDQELRRIASGESETISESEFKEWYRQILNETKLSDSEYKEIVATSLLANRFHEYLAERVPTVAEQVHLHATLLETYEDAEEIRARWEAGEDFADLAREVSVDEQSGEKGGDLGWLPRGVLVPGFDQVVFSLTIGEVSEPRAYVSDPTSTEIFYYLLMVSERADAREVA</sequence>
<feature type="non-terminal residue" evidence="2">
    <location>
        <position position="196"/>
    </location>
</feature>
<dbReference type="GO" id="GO:0003755">
    <property type="term" value="F:peptidyl-prolyl cis-trans isomerase activity"/>
    <property type="evidence" value="ECO:0007669"/>
    <property type="project" value="InterPro"/>
</dbReference>
<reference evidence="2" key="1">
    <citation type="journal article" date="2014" name="Front. Microbiol.">
        <title>High frequency of phylogenetically diverse reductive dehalogenase-homologous genes in deep subseafloor sedimentary metagenomes.</title>
        <authorList>
            <person name="Kawai M."/>
            <person name="Futagami T."/>
            <person name="Toyoda A."/>
            <person name="Takaki Y."/>
            <person name="Nishi S."/>
            <person name="Hori S."/>
            <person name="Arai W."/>
            <person name="Tsubouchi T."/>
            <person name="Morono Y."/>
            <person name="Uchiyama I."/>
            <person name="Ito T."/>
            <person name="Fujiyama A."/>
            <person name="Inagaki F."/>
            <person name="Takami H."/>
        </authorList>
    </citation>
    <scope>NUCLEOTIDE SEQUENCE</scope>
    <source>
        <strain evidence="2">Expedition CK06-06</strain>
    </source>
</reference>
<feature type="domain" description="PpiC" evidence="1">
    <location>
        <begin position="88"/>
        <end position="188"/>
    </location>
</feature>
<dbReference type="InterPro" id="IPR000297">
    <property type="entry name" value="PPIase_PpiC"/>
</dbReference>
<dbReference type="PROSITE" id="PS01096">
    <property type="entry name" value="PPIC_PPIASE_1"/>
    <property type="match status" value="1"/>
</dbReference>